<dbReference type="Gene3D" id="1.10.150.250">
    <property type="entry name" value="Flavinator of succinate dehydrogenase"/>
    <property type="match status" value="1"/>
</dbReference>
<evidence type="ECO:0000313" key="4">
    <source>
        <dbReference type="Proteomes" id="UP001472866"/>
    </source>
</evidence>
<sequence>MLRALFESGKRATRWQVVLGRGVLRPVAAHPTPALSSPFASTGAADEITDENRENYRRRLLYRSQQRGWLELDLVMGEWASKNLEALSDDMLLEYSELLDEENPDLFKWFTGQLDAPDSMKSNFAFRKIYEEVQERMSAGNYDSMNRTGAEWVRGWNDRDKPSS</sequence>
<dbReference type="GO" id="GO:0006099">
    <property type="term" value="P:tricarboxylic acid cycle"/>
    <property type="evidence" value="ECO:0007669"/>
    <property type="project" value="TreeGrafter"/>
</dbReference>
<keyword evidence="1" id="KW-0496">Mitochondrion</keyword>
<protein>
    <submittedName>
        <fullName evidence="3">Succinate dehydrogenase assembly factor</fullName>
    </submittedName>
</protein>
<dbReference type="Proteomes" id="UP001472866">
    <property type="component" value="Chromosome 05"/>
</dbReference>
<dbReference type="PANTHER" id="PTHR12469:SF2">
    <property type="entry name" value="SUCCINATE DEHYDROGENASE ASSEMBLY FACTOR 2, MITOCHONDRIAL"/>
    <property type="match status" value="1"/>
</dbReference>
<dbReference type="AlphaFoldDB" id="A0AAX4P6U0"/>
<dbReference type="Pfam" id="PF03937">
    <property type="entry name" value="Sdh5"/>
    <property type="match status" value="1"/>
</dbReference>
<keyword evidence="4" id="KW-1185">Reference proteome</keyword>
<organism evidence="3 4">
    <name type="scientific">Chloropicon roscoffensis</name>
    <dbReference type="NCBI Taxonomy" id="1461544"/>
    <lineage>
        <taxon>Eukaryota</taxon>
        <taxon>Viridiplantae</taxon>
        <taxon>Chlorophyta</taxon>
        <taxon>Chloropicophyceae</taxon>
        <taxon>Chloropicales</taxon>
        <taxon>Chloropicaceae</taxon>
        <taxon>Chloropicon</taxon>
    </lineage>
</organism>
<dbReference type="GO" id="GO:0005739">
    <property type="term" value="C:mitochondrion"/>
    <property type="evidence" value="ECO:0007669"/>
    <property type="project" value="TreeGrafter"/>
</dbReference>
<evidence type="ECO:0000256" key="1">
    <source>
        <dbReference type="ARBA" id="ARBA00023128"/>
    </source>
</evidence>
<reference evidence="3 4" key="1">
    <citation type="submission" date="2024-03" db="EMBL/GenBank/DDBJ databases">
        <title>Complete genome sequence of the green alga Chloropicon roscoffensis RCC1871.</title>
        <authorList>
            <person name="Lemieux C."/>
            <person name="Pombert J.-F."/>
            <person name="Otis C."/>
            <person name="Turmel M."/>
        </authorList>
    </citation>
    <scope>NUCLEOTIDE SEQUENCE [LARGE SCALE GENOMIC DNA]</scope>
    <source>
        <strain evidence="3 4">RCC1871</strain>
    </source>
</reference>
<evidence type="ECO:0000313" key="3">
    <source>
        <dbReference type="EMBL" id="WZN62007.1"/>
    </source>
</evidence>
<accession>A0AAX4P6U0</accession>
<dbReference type="GO" id="GO:0006121">
    <property type="term" value="P:mitochondrial electron transport, succinate to ubiquinone"/>
    <property type="evidence" value="ECO:0007669"/>
    <property type="project" value="TreeGrafter"/>
</dbReference>
<dbReference type="GO" id="GO:0034553">
    <property type="term" value="P:mitochondrial respiratory chain complex II assembly"/>
    <property type="evidence" value="ECO:0007669"/>
    <property type="project" value="TreeGrafter"/>
</dbReference>
<dbReference type="InterPro" id="IPR036714">
    <property type="entry name" value="SDH_sf"/>
</dbReference>
<evidence type="ECO:0000256" key="2">
    <source>
        <dbReference type="ARBA" id="ARBA00023186"/>
    </source>
</evidence>
<dbReference type="PANTHER" id="PTHR12469">
    <property type="entry name" value="PROTEIN EMI5 HOMOLOG, MITOCHONDRIAL"/>
    <property type="match status" value="1"/>
</dbReference>
<dbReference type="InterPro" id="IPR005631">
    <property type="entry name" value="SDH"/>
</dbReference>
<gene>
    <name evidence="3" type="ORF">HKI87_05g35430</name>
</gene>
<proteinExistence type="predicted"/>
<dbReference type="FunFam" id="1.10.150.250:FF:000004">
    <property type="entry name" value="Succinate dehydrogenase assembly factor 2, mitochondrial"/>
    <property type="match status" value="1"/>
</dbReference>
<dbReference type="EMBL" id="CP151505">
    <property type="protein sequence ID" value="WZN62007.1"/>
    <property type="molecule type" value="Genomic_DNA"/>
</dbReference>
<name>A0AAX4P6U0_9CHLO</name>
<keyword evidence="2" id="KW-0143">Chaperone</keyword>
<dbReference type="SUPFAM" id="SSF109910">
    <property type="entry name" value="YgfY-like"/>
    <property type="match status" value="1"/>
</dbReference>